<accession>A0AAV6ZFJ0</accession>
<organism evidence="1 2">
    <name type="scientific">Engystomops pustulosus</name>
    <name type="common">Tungara frog</name>
    <name type="synonym">Physalaemus pustulosus</name>
    <dbReference type="NCBI Taxonomy" id="76066"/>
    <lineage>
        <taxon>Eukaryota</taxon>
        <taxon>Metazoa</taxon>
        <taxon>Chordata</taxon>
        <taxon>Craniata</taxon>
        <taxon>Vertebrata</taxon>
        <taxon>Euteleostomi</taxon>
        <taxon>Amphibia</taxon>
        <taxon>Batrachia</taxon>
        <taxon>Anura</taxon>
        <taxon>Neobatrachia</taxon>
        <taxon>Hyloidea</taxon>
        <taxon>Leptodactylidae</taxon>
        <taxon>Leiuperinae</taxon>
        <taxon>Engystomops</taxon>
    </lineage>
</organism>
<dbReference type="AlphaFoldDB" id="A0AAV6ZFJ0"/>
<protein>
    <submittedName>
        <fullName evidence="1">Uncharacterized protein</fullName>
    </submittedName>
</protein>
<comment type="caution">
    <text evidence="1">The sequence shown here is derived from an EMBL/GenBank/DDBJ whole genome shotgun (WGS) entry which is preliminary data.</text>
</comment>
<name>A0AAV6ZFJ0_ENGPU</name>
<evidence type="ECO:0000313" key="2">
    <source>
        <dbReference type="Proteomes" id="UP000824782"/>
    </source>
</evidence>
<gene>
    <name evidence="1" type="ORF">GDO81_027480</name>
</gene>
<keyword evidence="2" id="KW-1185">Reference proteome</keyword>
<dbReference type="Proteomes" id="UP000824782">
    <property type="component" value="Unassembled WGS sequence"/>
</dbReference>
<dbReference type="EMBL" id="WNYA01000610">
    <property type="protein sequence ID" value="KAG8547796.1"/>
    <property type="molecule type" value="Genomic_DNA"/>
</dbReference>
<evidence type="ECO:0000313" key="1">
    <source>
        <dbReference type="EMBL" id="KAG8547796.1"/>
    </source>
</evidence>
<proteinExistence type="predicted"/>
<reference evidence="1" key="1">
    <citation type="thesis" date="2020" institute="ProQuest LLC" country="789 East Eisenhower Parkway, Ann Arbor, MI, USA">
        <title>Comparative Genomics and Chromosome Evolution.</title>
        <authorList>
            <person name="Mudd A.B."/>
        </authorList>
    </citation>
    <scope>NUCLEOTIDE SEQUENCE</scope>
    <source>
        <strain evidence="1">237g6f4</strain>
        <tissue evidence="1">Blood</tissue>
    </source>
</reference>
<sequence length="79" mass="8434">MFVAASCIRGGRGTCRPRSLCRQDDIWLRVSVRPVEQMLNLCRISFPGGTGAALTPGSAIITAQPISEALLLAACDIFI</sequence>